<dbReference type="Gene3D" id="3.40.30.10">
    <property type="entry name" value="Glutaredoxin"/>
    <property type="match status" value="1"/>
</dbReference>
<proteinExistence type="predicted"/>
<dbReference type="Pfam" id="PF14595">
    <property type="entry name" value="Thioredoxin_9"/>
    <property type="match status" value="1"/>
</dbReference>
<evidence type="ECO:0000313" key="2">
    <source>
        <dbReference type="Proteomes" id="UP000199656"/>
    </source>
</evidence>
<dbReference type="STRING" id="408074.SAMN05660909_04546"/>
<dbReference type="EMBL" id="FNRL01000026">
    <property type="protein sequence ID" value="SEA98506.1"/>
    <property type="molecule type" value="Genomic_DNA"/>
</dbReference>
<dbReference type="Proteomes" id="UP000199656">
    <property type="component" value="Unassembled WGS sequence"/>
</dbReference>
<gene>
    <name evidence="1" type="ORF">SAMN05660909_04546</name>
</gene>
<accession>A0A1H4FMH0</accession>
<reference evidence="2" key="1">
    <citation type="submission" date="2016-10" db="EMBL/GenBank/DDBJ databases">
        <authorList>
            <person name="Varghese N."/>
            <person name="Submissions S."/>
        </authorList>
    </citation>
    <scope>NUCLEOTIDE SEQUENCE [LARGE SCALE GENOMIC DNA]</scope>
    <source>
        <strain evidence="2">DSM 23920</strain>
    </source>
</reference>
<name>A0A1H4FMH0_9BACT</name>
<keyword evidence="2" id="KW-1185">Reference proteome</keyword>
<evidence type="ECO:0000313" key="1">
    <source>
        <dbReference type="EMBL" id="SEA98506.1"/>
    </source>
</evidence>
<dbReference type="OrthoDB" id="6120799at2"/>
<protein>
    <submittedName>
        <fullName evidence="1">Thioredoxin</fullName>
    </submittedName>
</protein>
<dbReference type="RefSeq" id="WP_089764491.1">
    <property type="nucleotide sequence ID" value="NZ_BKAT01000007.1"/>
</dbReference>
<dbReference type="AlphaFoldDB" id="A0A1H4FMH0"/>
<sequence length="190" mass="21557">MDFGAYLDVFEKILHDPAPKKPYDNPDYFNYAKLNWSRMHRWLKQAKLAPEAQEAVMQVKAPQQWIIITEPWCGDAAHSVPLMELIAAMNPLISVDYQLRDSPPFLIDNYLTNGGKSIPKLIIRNSEGKDLGTWGPRPAECQALYNSLTAEKADFETLKTALQKWYNKDQGQAIMAELTAVIRGSLADKF</sequence>
<organism evidence="1 2">
    <name type="scientific">Chitinophaga terrae</name>
    <name type="common">ex Kim and Jung 2007</name>
    <dbReference type="NCBI Taxonomy" id="408074"/>
    <lineage>
        <taxon>Bacteria</taxon>
        <taxon>Pseudomonadati</taxon>
        <taxon>Bacteroidota</taxon>
        <taxon>Chitinophagia</taxon>
        <taxon>Chitinophagales</taxon>
        <taxon>Chitinophagaceae</taxon>
        <taxon>Chitinophaga</taxon>
    </lineage>
</organism>